<keyword evidence="2" id="KW-0732">Signal</keyword>
<accession>A0ABT1VYT8</accession>
<evidence type="ECO:0000313" key="3">
    <source>
        <dbReference type="EMBL" id="MCQ8241491.1"/>
    </source>
</evidence>
<evidence type="ECO:0000256" key="2">
    <source>
        <dbReference type="SAM" id="SignalP"/>
    </source>
</evidence>
<dbReference type="RefSeq" id="WP_422920229.1">
    <property type="nucleotide sequence ID" value="NZ_JAMZEJ010000006.1"/>
</dbReference>
<feature type="compositionally biased region" description="Basic and acidic residues" evidence="1">
    <location>
        <begin position="77"/>
        <end position="91"/>
    </location>
</feature>
<organism evidence="3 4">
    <name type="scientific">Rhizosaccharibacter radicis</name>
    <dbReference type="NCBI Taxonomy" id="2782605"/>
    <lineage>
        <taxon>Bacteria</taxon>
        <taxon>Pseudomonadati</taxon>
        <taxon>Pseudomonadota</taxon>
        <taxon>Alphaproteobacteria</taxon>
        <taxon>Acetobacterales</taxon>
        <taxon>Acetobacteraceae</taxon>
        <taxon>Rhizosaccharibacter</taxon>
    </lineage>
</organism>
<dbReference type="Proteomes" id="UP001524547">
    <property type="component" value="Unassembled WGS sequence"/>
</dbReference>
<dbReference type="EMBL" id="JAMZEJ010000006">
    <property type="protein sequence ID" value="MCQ8241491.1"/>
    <property type="molecule type" value="Genomic_DNA"/>
</dbReference>
<feature type="chain" id="PRO_5046036544" evidence="2">
    <location>
        <begin position="27"/>
        <end position="113"/>
    </location>
</feature>
<feature type="region of interest" description="Disordered" evidence="1">
    <location>
        <begin position="21"/>
        <end position="113"/>
    </location>
</feature>
<feature type="signal peptide" evidence="2">
    <location>
        <begin position="1"/>
        <end position="26"/>
    </location>
</feature>
<keyword evidence="4" id="KW-1185">Reference proteome</keyword>
<sequence>MIRQRVAFLAPAATMFILLGAAGTRAQTVPTTTDRSTTTPADARPDSTRAARAAAGENRSPDRAVPLRGAAANNRVEAIDHQLLHDEKDRPGLPGQSSARHPVTPGGARPPKR</sequence>
<feature type="compositionally biased region" description="Low complexity" evidence="1">
    <location>
        <begin position="28"/>
        <end position="42"/>
    </location>
</feature>
<name>A0ABT1VYT8_9PROT</name>
<comment type="caution">
    <text evidence="3">The sequence shown here is derived from an EMBL/GenBank/DDBJ whole genome shotgun (WGS) entry which is preliminary data.</text>
</comment>
<evidence type="ECO:0000256" key="1">
    <source>
        <dbReference type="SAM" id="MobiDB-lite"/>
    </source>
</evidence>
<gene>
    <name evidence="3" type="ORF">NFI88_11655</name>
</gene>
<proteinExistence type="predicted"/>
<evidence type="ECO:0000313" key="4">
    <source>
        <dbReference type="Proteomes" id="UP001524547"/>
    </source>
</evidence>
<protein>
    <submittedName>
        <fullName evidence="3">Uncharacterized protein</fullName>
    </submittedName>
</protein>
<reference evidence="3 4" key="1">
    <citation type="submission" date="2022-06" db="EMBL/GenBank/DDBJ databases">
        <title>Rhizosaccharibacter gen. nov. sp. nov. KSS12, endophytic bacteria isolated from sugarcane.</title>
        <authorList>
            <person name="Pitiwittayakul N."/>
        </authorList>
    </citation>
    <scope>NUCLEOTIDE SEQUENCE [LARGE SCALE GENOMIC DNA]</scope>
    <source>
        <strain evidence="3 4">KSS12</strain>
    </source>
</reference>